<keyword evidence="4" id="KW-0904">Protein phosphatase</keyword>
<evidence type="ECO:0000256" key="3">
    <source>
        <dbReference type="ARBA" id="ARBA00022801"/>
    </source>
</evidence>
<dbReference type="SUPFAM" id="SSF52799">
    <property type="entry name" value="(Phosphotyrosine protein) phosphatases II"/>
    <property type="match status" value="1"/>
</dbReference>
<proteinExistence type="inferred from homology"/>
<keyword evidence="3" id="KW-0378">Hydrolase</keyword>
<evidence type="ECO:0000256" key="1">
    <source>
        <dbReference type="ARBA" id="ARBA00009580"/>
    </source>
</evidence>
<reference evidence="6" key="1">
    <citation type="journal article" date="2016" name="PLoS ONE">
        <title>Analysis of Genetic Variation across the Encapsidated Genome of Microplitis demolitor Bracovirus in Parasitoid Wasps.</title>
        <authorList>
            <person name="Burke G.R."/>
        </authorList>
    </citation>
    <scope>NUCLEOTIDE SEQUENCE</scope>
    <source>
        <strain evidence="6">UGA</strain>
    </source>
</reference>
<evidence type="ECO:0000259" key="5">
    <source>
        <dbReference type="PROSITE" id="PS50055"/>
    </source>
</evidence>
<evidence type="ECO:0000256" key="2">
    <source>
        <dbReference type="ARBA" id="ARBA00013064"/>
    </source>
</evidence>
<dbReference type="InterPro" id="IPR029021">
    <property type="entry name" value="Prot-tyrosine_phosphatase-like"/>
</dbReference>
<dbReference type="PROSITE" id="PS50055">
    <property type="entry name" value="TYR_PHOSPHATASE_PTP"/>
    <property type="match status" value="1"/>
</dbReference>
<accession>A0A1D5APH4</accession>
<dbReference type="EC" id="3.1.3.48" evidence="2"/>
<dbReference type="EMBL" id="KX223726">
    <property type="protein sequence ID" value="AOH69119.1"/>
    <property type="molecule type" value="Genomic_DNA"/>
</dbReference>
<dbReference type="PANTHER" id="PTHR19134:SF562">
    <property type="entry name" value="PROTEIN-TYROSINE-PHOSPHATASE"/>
    <property type="match status" value="1"/>
</dbReference>
<evidence type="ECO:0000256" key="4">
    <source>
        <dbReference type="ARBA" id="ARBA00022912"/>
    </source>
</evidence>
<evidence type="ECO:0000313" key="6">
    <source>
        <dbReference type="EMBL" id="AOH69119.1"/>
    </source>
</evidence>
<sequence length="113" mass="13517">MGCSNSTPVDREKFTKLMRRKNITEILRKEYQQLRCEGRNLDISFEACRRRENNHSENREGYMMCYEHSRVILPTEDNSGDYINASYVNGWRQQRKFICTQNPLGKSAVDFWR</sequence>
<dbReference type="InterPro" id="IPR000242">
    <property type="entry name" value="PTP_cat"/>
</dbReference>
<dbReference type="GO" id="GO:0004725">
    <property type="term" value="F:protein tyrosine phosphatase activity"/>
    <property type="evidence" value="ECO:0007669"/>
    <property type="project" value="UniProtKB-EC"/>
</dbReference>
<dbReference type="PANTHER" id="PTHR19134">
    <property type="entry name" value="RECEPTOR-TYPE TYROSINE-PROTEIN PHOSPHATASE"/>
    <property type="match status" value="1"/>
</dbReference>
<feature type="non-terminal residue" evidence="6">
    <location>
        <position position="113"/>
    </location>
</feature>
<dbReference type="Gene3D" id="3.90.190.10">
    <property type="entry name" value="Protein tyrosine phosphatase superfamily"/>
    <property type="match status" value="1"/>
</dbReference>
<dbReference type="Pfam" id="PF00102">
    <property type="entry name" value="Y_phosphatase"/>
    <property type="match status" value="1"/>
</dbReference>
<protein>
    <recommendedName>
        <fullName evidence="2">protein-tyrosine-phosphatase</fullName>
        <ecNumber evidence="2">3.1.3.48</ecNumber>
    </recommendedName>
</protein>
<comment type="similarity">
    <text evidence="1">Belongs to the protein-tyrosine phosphatase family.</text>
</comment>
<feature type="domain" description="Tyrosine-protein phosphatase" evidence="5">
    <location>
        <begin position="27"/>
        <end position="113"/>
    </location>
</feature>
<name>A0A1D5APH4_9VIRU</name>
<organism evidence="6">
    <name type="scientific">Microplitis mediator bracovirus</name>
    <dbReference type="NCBI Taxonomy" id="1836595"/>
    <lineage>
        <taxon>Viruses</taxon>
        <taxon>Viruses incertae sedis</taxon>
        <taxon>Polydnaviriformidae</taxon>
        <taxon>Bracoviriform</taxon>
    </lineage>
</organism>
<dbReference type="InterPro" id="IPR050348">
    <property type="entry name" value="Protein-Tyr_Phosphatase"/>
</dbReference>
<gene>
    <name evidence="6" type="ORF">A6F54_46</name>
</gene>